<dbReference type="OrthoDB" id="5289737at2"/>
<accession>A0A6N1ATU7</accession>
<dbReference type="KEGG" id="aoz:HUE56_30280"/>
<proteinExistence type="predicted"/>
<dbReference type="RefSeq" id="WP_136706015.1">
    <property type="nucleotide sequence ID" value="NZ_BSOV01000001.1"/>
</dbReference>
<evidence type="ECO:0000313" key="2">
    <source>
        <dbReference type="Proteomes" id="UP000509702"/>
    </source>
</evidence>
<reference evidence="1 2" key="1">
    <citation type="submission" date="2020-06" db="EMBL/GenBank/DDBJ databases">
        <title>Complete genome of Azosprillum oryzae KACC14407.</title>
        <authorList>
            <person name="Kim M."/>
            <person name="Park Y.-J."/>
            <person name="Shin J.-H."/>
        </authorList>
    </citation>
    <scope>NUCLEOTIDE SEQUENCE [LARGE SCALE GENOMIC DNA]</scope>
    <source>
        <strain evidence="1 2">KACC 14407</strain>
        <plasmid evidence="1 2">unnamed7</plasmid>
    </source>
</reference>
<dbReference type="EMBL" id="CP054622">
    <property type="protein sequence ID" value="QKS54789.1"/>
    <property type="molecule type" value="Genomic_DNA"/>
</dbReference>
<geneLocation type="plasmid" evidence="1 2">
    <name>unnamed7</name>
</geneLocation>
<gene>
    <name evidence="1" type="ORF">HUE56_30280</name>
</gene>
<keyword evidence="1" id="KW-0614">Plasmid</keyword>
<organism evidence="1 2">
    <name type="scientific">Azospirillum oryzae</name>
    <dbReference type="NCBI Taxonomy" id="286727"/>
    <lineage>
        <taxon>Bacteria</taxon>
        <taxon>Pseudomonadati</taxon>
        <taxon>Pseudomonadota</taxon>
        <taxon>Alphaproteobacteria</taxon>
        <taxon>Rhodospirillales</taxon>
        <taxon>Azospirillaceae</taxon>
        <taxon>Azospirillum</taxon>
    </lineage>
</organism>
<name>A0A6N1ATU7_9PROT</name>
<dbReference type="Proteomes" id="UP000509702">
    <property type="component" value="Plasmid unnamed7"/>
</dbReference>
<dbReference type="AlphaFoldDB" id="A0A6N1ATU7"/>
<evidence type="ECO:0000313" key="1">
    <source>
        <dbReference type="EMBL" id="QKS54789.1"/>
    </source>
</evidence>
<protein>
    <submittedName>
        <fullName evidence="1">Transposase</fullName>
    </submittedName>
</protein>
<keyword evidence="2" id="KW-1185">Reference proteome</keyword>
<sequence length="72" mass="8105">MEPTIIGLDFAKMEFQLHGVDERGNIVFTKRLHRGGVLTFFASLAAWVIGMEACARGHRRAREISKLGYRAT</sequence>